<feature type="compositionally biased region" description="Basic residues" evidence="7">
    <location>
        <begin position="341"/>
        <end position="358"/>
    </location>
</feature>
<dbReference type="Proteomes" id="UP000789595">
    <property type="component" value="Unassembled WGS sequence"/>
</dbReference>
<feature type="compositionally biased region" description="Low complexity" evidence="7">
    <location>
        <begin position="138"/>
        <end position="154"/>
    </location>
</feature>
<dbReference type="GO" id="GO:0008097">
    <property type="term" value="F:5S rRNA binding"/>
    <property type="evidence" value="ECO:0007669"/>
    <property type="project" value="TreeGrafter"/>
</dbReference>
<protein>
    <recommendedName>
        <fullName evidence="4">Ribosome biogenesis protein NOP53</fullName>
    </recommendedName>
</protein>
<dbReference type="GO" id="GO:0000027">
    <property type="term" value="P:ribosomal large subunit assembly"/>
    <property type="evidence" value="ECO:0007669"/>
    <property type="project" value="TreeGrafter"/>
</dbReference>
<organism evidence="8 9">
    <name type="scientific">Pelagomonas calceolata</name>
    <dbReference type="NCBI Taxonomy" id="35677"/>
    <lineage>
        <taxon>Eukaryota</taxon>
        <taxon>Sar</taxon>
        <taxon>Stramenopiles</taxon>
        <taxon>Ochrophyta</taxon>
        <taxon>Pelagophyceae</taxon>
        <taxon>Pelagomonadales</taxon>
        <taxon>Pelagomonadaceae</taxon>
        <taxon>Pelagomonas</taxon>
    </lineage>
</organism>
<proteinExistence type="inferred from homology"/>
<comment type="subcellular location">
    <subcellularLocation>
        <location evidence="1">Nucleus</location>
        <location evidence="1">Nucleolus</location>
    </subcellularLocation>
    <subcellularLocation>
        <location evidence="2">Nucleus</location>
        <location evidence="2">Nucleoplasm</location>
    </subcellularLocation>
</comment>
<evidence type="ECO:0000256" key="1">
    <source>
        <dbReference type="ARBA" id="ARBA00004604"/>
    </source>
</evidence>
<dbReference type="GO" id="GO:0006364">
    <property type="term" value="P:rRNA processing"/>
    <property type="evidence" value="ECO:0007669"/>
    <property type="project" value="TreeGrafter"/>
</dbReference>
<evidence type="ECO:0000256" key="7">
    <source>
        <dbReference type="SAM" id="MobiDB-lite"/>
    </source>
</evidence>
<feature type="compositionally biased region" description="Basic and acidic residues" evidence="7">
    <location>
        <begin position="187"/>
        <end position="197"/>
    </location>
</feature>
<dbReference type="Pfam" id="PF07767">
    <property type="entry name" value="Nop53"/>
    <property type="match status" value="1"/>
</dbReference>
<accession>A0A8J2WSV5</accession>
<evidence type="ECO:0000256" key="2">
    <source>
        <dbReference type="ARBA" id="ARBA00004642"/>
    </source>
</evidence>
<feature type="compositionally biased region" description="Basic residues" evidence="7">
    <location>
        <begin position="233"/>
        <end position="249"/>
    </location>
</feature>
<dbReference type="EMBL" id="CAKKNE010000002">
    <property type="protein sequence ID" value="CAH0367012.1"/>
    <property type="molecule type" value="Genomic_DNA"/>
</dbReference>
<evidence type="ECO:0000256" key="5">
    <source>
        <dbReference type="ARBA" id="ARBA00022517"/>
    </source>
</evidence>
<evidence type="ECO:0000256" key="4">
    <source>
        <dbReference type="ARBA" id="ARBA00018339"/>
    </source>
</evidence>
<feature type="region of interest" description="Disordered" evidence="7">
    <location>
        <begin position="52"/>
        <end position="308"/>
    </location>
</feature>
<dbReference type="InterPro" id="IPR011687">
    <property type="entry name" value="Nop53/GLTSCR2"/>
</dbReference>
<feature type="compositionally biased region" description="Basic and acidic residues" evidence="7">
    <location>
        <begin position="252"/>
        <end position="263"/>
    </location>
</feature>
<comment type="similarity">
    <text evidence="3">Belongs to the NOP53 family.</text>
</comment>
<evidence type="ECO:0000256" key="3">
    <source>
        <dbReference type="ARBA" id="ARBA00008838"/>
    </source>
</evidence>
<name>A0A8J2WSV5_9STRA</name>
<feature type="compositionally biased region" description="Basic and acidic residues" evidence="7">
    <location>
        <begin position="270"/>
        <end position="279"/>
    </location>
</feature>
<sequence>MPSTKRQRQRRERAVGEAVAAARLGEAARAHPDASLFFMDDAATETASKRARRAAKKKVATASPTESALLRKFEQRRKARPAHAGARAPKAAAAAAPPMEDLWGDAADAGAADEWTAAPADGCAPATSLRARRRPRRAASAAAAAGGADASGASYNPSKSSHRALLAEAEAIEAARRAAEDAETDWWAERDRRRQVSEDEDEAESDSESESASESDDDGETGADGARPQKSSRSLKKGRAQRNRMKRARLQAFEKRQRDEGKRQRAAFDGLKRLRRELDEREAEAAAAKAREKARPPKAVPRTAPPAVARADELTDALRSNKATRATGVADLHAALAAAHRPAKRAQPKKQRKLKYRGARLLNRYRERPI</sequence>
<evidence type="ECO:0000313" key="8">
    <source>
        <dbReference type="EMBL" id="CAH0367012.1"/>
    </source>
</evidence>
<evidence type="ECO:0000313" key="9">
    <source>
        <dbReference type="Proteomes" id="UP000789595"/>
    </source>
</evidence>
<dbReference type="GO" id="GO:0005730">
    <property type="term" value="C:nucleolus"/>
    <property type="evidence" value="ECO:0007669"/>
    <property type="project" value="UniProtKB-SubCell"/>
</dbReference>
<feature type="compositionally biased region" description="Acidic residues" evidence="7">
    <location>
        <begin position="198"/>
        <end position="221"/>
    </location>
</feature>
<keyword evidence="5" id="KW-0690">Ribosome biogenesis</keyword>
<keyword evidence="6" id="KW-0539">Nucleus</keyword>
<keyword evidence="9" id="KW-1185">Reference proteome</keyword>
<dbReference type="AlphaFoldDB" id="A0A8J2WSV5"/>
<evidence type="ECO:0000256" key="6">
    <source>
        <dbReference type="ARBA" id="ARBA00023242"/>
    </source>
</evidence>
<comment type="caution">
    <text evidence="8">The sequence shown here is derived from an EMBL/GenBank/DDBJ whole genome shotgun (WGS) entry which is preliminary data.</text>
</comment>
<gene>
    <name evidence="8" type="ORF">PECAL_2P00050</name>
</gene>
<dbReference type="GO" id="GO:0005654">
    <property type="term" value="C:nucleoplasm"/>
    <property type="evidence" value="ECO:0007669"/>
    <property type="project" value="UniProtKB-SubCell"/>
</dbReference>
<dbReference type="PANTHER" id="PTHR14211">
    <property type="entry name" value="GLIOMA SUPPRESSOR CANDIDATE REGION GENE 2"/>
    <property type="match status" value="1"/>
</dbReference>
<feature type="compositionally biased region" description="Low complexity" evidence="7">
    <location>
        <begin position="82"/>
        <end position="129"/>
    </location>
</feature>
<dbReference type="PANTHER" id="PTHR14211:SF7">
    <property type="entry name" value="RIBOSOME BIOGENESIS PROTEIN NOP53"/>
    <property type="match status" value="1"/>
</dbReference>
<feature type="region of interest" description="Disordered" evidence="7">
    <location>
        <begin position="338"/>
        <end position="370"/>
    </location>
</feature>
<reference evidence="8" key="1">
    <citation type="submission" date="2021-11" db="EMBL/GenBank/DDBJ databases">
        <authorList>
            <consortium name="Genoscope - CEA"/>
            <person name="William W."/>
        </authorList>
    </citation>
    <scope>NUCLEOTIDE SEQUENCE</scope>
</reference>